<dbReference type="EMBL" id="JPQT01000104">
    <property type="protein sequence ID" value="KFE51489.1"/>
    <property type="molecule type" value="Genomic_DNA"/>
</dbReference>
<comment type="caution">
    <text evidence="1">The sequence shown here is derived from an EMBL/GenBank/DDBJ whole genome shotgun (WGS) entry which is preliminary data.</text>
</comment>
<gene>
    <name evidence="1" type="ORF">IV02_12970</name>
</gene>
<sequence>MSLNEQYAFPTAEESDAYFNDLPVIERAEHKFARRALVLTEAPEAKIDADSIAEVNKDAPAIIAFADGVSAENREAVMLGVEFAETVANSKADINKDSVKWLESYAEAFKYAGWLTTGGNRYGEYTSTNVNLTMDSVVLELISAVAGTNAQIVIRLLNIVMEKVQKNKPMMELFDRNRKSGTASTFRIMPCLESSQGIPVTYLLAIHCESSTDSGGALFWKWSVSKLKIKHLAKGVDFNQGTHDRNKQRIVDYLGKNADDFFESLK</sequence>
<proteinExistence type="predicted"/>
<dbReference type="RefSeq" id="WP_047575272.1">
    <property type="nucleotide sequence ID" value="NZ_JPQT01000104.1"/>
</dbReference>
<reference evidence="1 2" key="1">
    <citation type="submission" date="2014-07" db="EMBL/GenBank/DDBJ databases">
        <title>Draft Genome Sequences of Environmental Pseudomonas syringae strains.</title>
        <authorList>
            <person name="Baltrus D.A."/>
            <person name="Berge O."/>
            <person name="Morris C."/>
        </authorList>
    </citation>
    <scope>NUCLEOTIDE SEQUENCE [LARGE SCALE GENOMIC DNA]</scope>
    <source>
        <strain evidence="1 2">CEB003</strain>
    </source>
</reference>
<evidence type="ECO:0000313" key="1">
    <source>
        <dbReference type="EMBL" id="KFE51489.1"/>
    </source>
</evidence>
<protein>
    <submittedName>
        <fullName evidence="1">Uncharacterized protein</fullName>
    </submittedName>
</protein>
<evidence type="ECO:0000313" key="2">
    <source>
        <dbReference type="Proteomes" id="UP000028643"/>
    </source>
</evidence>
<organism evidence="1 2">
    <name type="scientific">Pseudomonas syringae</name>
    <dbReference type="NCBI Taxonomy" id="317"/>
    <lineage>
        <taxon>Bacteria</taxon>
        <taxon>Pseudomonadati</taxon>
        <taxon>Pseudomonadota</taxon>
        <taxon>Gammaproteobacteria</taxon>
        <taxon>Pseudomonadales</taxon>
        <taxon>Pseudomonadaceae</taxon>
        <taxon>Pseudomonas</taxon>
    </lineage>
</organism>
<dbReference type="Proteomes" id="UP000028643">
    <property type="component" value="Unassembled WGS sequence"/>
</dbReference>
<accession>A0A085V7S6</accession>
<name>A0A085V7S6_PSESX</name>
<dbReference type="PATRIC" id="fig|317.174.peg.2663"/>
<dbReference type="AlphaFoldDB" id="A0A085V7S6"/>